<dbReference type="NCBIfam" id="TIGR00738">
    <property type="entry name" value="rrf2_super"/>
    <property type="match status" value="1"/>
</dbReference>
<dbReference type="Gene3D" id="1.10.10.10">
    <property type="entry name" value="Winged helix-like DNA-binding domain superfamily/Winged helix DNA-binding domain"/>
    <property type="match status" value="1"/>
</dbReference>
<accession>A0ABM9BXB1</accession>
<dbReference type="Proteomes" id="UP000838324">
    <property type="component" value="Unassembled WGS sequence"/>
</dbReference>
<dbReference type="InterPro" id="IPR030489">
    <property type="entry name" value="TR_Rrf2-type_CS"/>
</dbReference>
<comment type="cofactor">
    <cofactor evidence="2">
        <name>[2Fe-2S] cluster</name>
        <dbReference type="ChEBI" id="CHEBI:190135"/>
    </cofactor>
</comment>
<dbReference type="PANTHER" id="PTHR33221">
    <property type="entry name" value="WINGED HELIX-TURN-HELIX TRANSCRIPTIONAL REGULATOR, RRF2 FAMILY"/>
    <property type="match status" value="1"/>
</dbReference>
<keyword evidence="5" id="KW-1185">Reference proteome</keyword>
<proteinExistence type="predicted"/>
<dbReference type="EMBL" id="CAKMMG010000001">
    <property type="protein sequence ID" value="CAH1195444.1"/>
    <property type="molecule type" value="Genomic_DNA"/>
</dbReference>
<protein>
    <recommendedName>
        <fullName evidence="3">HTH-type transcriptional regulator NsrR</fullName>
    </recommendedName>
</protein>
<dbReference type="PANTHER" id="PTHR33221:SF4">
    <property type="entry name" value="HTH-TYPE TRANSCRIPTIONAL REPRESSOR NSRR"/>
    <property type="match status" value="1"/>
</dbReference>
<dbReference type="SUPFAM" id="SSF46785">
    <property type="entry name" value="Winged helix' DNA-binding domain"/>
    <property type="match status" value="1"/>
</dbReference>
<name>A0ABM9BXB1_9BACL</name>
<dbReference type="PROSITE" id="PS01332">
    <property type="entry name" value="HTH_RRF2_1"/>
    <property type="match status" value="1"/>
</dbReference>
<sequence>MRLTLYTDFSLRILIYLGAKKRDELSTIQDISNAYQISKNHLMKVSHELGKAGYIETVRGRKGGIRLALEPGDINIGEVVRRMEDDFYLVECFNPSGGSCPISPVCGLKGVLGRALQAYLQVLDEYTLQDLLVNKDDLRAILQQQNEVTLPQTEDVLPPGYEWHSIPAVHGTGEEPQV</sequence>
<organism evidence="4 5">
    <name type="scientific">Paenibacillus auburnensis</name>
    <dbReference type="NCBI Taxonomy" id="2905649"/>
    <lineage>
        <taxon>Bacteria</taxon>
        <taxon>Bacillati</taxon>
        <taxon>Bacillota</taxon>
        <taxon>Bacilli</taxon>
        <taxon>Bacillales</taxon>
        <taxon>Paenibacillaceae</taxon>
        <taxon>Paenibacillus</taxon>
    </lineage>
</organism>
<evidence type="ECO:0000256" key="2">
    <source>
        <dbReference type="ARBA" id="ARBA00034078"/>
    </source>
</evidence>
<reference evidence="4" key="1">
    <citation type="submission" date="2022-01" db="EMBL/GenBank/DDBJ databases">
        <authorList>
            <person name="Criscuolo A."/>
        </authorList>
    </citation>
    <scope>NUCLEOTIDE SEQUENCE</scope>
    <source>
        <strain evidence="4">CIP111892</strain>
    </source>
</reference>
<dbReference type="InterPro" id="IPR000944">
    <property type="entry name" value="Tscrpt_reg_Rrf2"/>
</dbReference>
<evidence type="ECO:0000256" key="3">
    <source>
        <dbReference type="ARBA" id="ARBA00040173"/>
    </source>
</evidence>
<dbReference type="InterPro" id="IPR036388">
    <property type="entry name" value="WH-like_DNA-bd_sf"/>
</dbReference>
<dbReference type="Pfam" id="PF02082">
    <property type="entry name" value="Rrf2"/>
    <property type="match status" value="1"/>
</dbReference>
<comment type="caution">
    <text evidence="4">The sequence shown here is derived from an EMBL/GenBank/DDBJ whole genome shotgun (WGS) entry which is preliminary data.</text>
</comment>
<gene>
    <name evidence="4" type="primary">nsrR</name>
    <name evidence="4" type="ORF">PAECIP111892_02041</name>
</gene>
<evidence type="ECO:0000313" key="4">
    <source>
        <dbReference type="EMBL" id="CAH1195444.1"/>
    </source>
</evidence>
<keyword evidence="1" id="KW-0238">DNA-binding</keyword>
<evidence type="ECO:0000313" key="5">
    <source>
        <dbReference type="Proteomes" id="UP000838324"/>
    </source>
</evidence>
<dbReference type="PROSITE" id="PS51197">
    <property type="entry name" value="HTH_RRF2_2"/>
    <property type="match status" value="1"/>
</dbReference>
<dbReference type="InterPro" id="IPR036390">
    <property type="entry name" value="WH_DNA-bd_sf"/>
</dbReference>
<evidence type="ECO:0000256" key="1">
    <source>
        <dbReference type="ARBA" id="ARBA00023125"/>
    </source>
</evidence>